<evidence type="ECO:0000313" key="2">
    <source>
        <dbReference type="Proteomes" id="UP000309594"/>
    </source>
</evidence>
<dbReference type="RefSeq" id="WP_136880573.1">
    <property type="nucleotide sequence ID" value="NZ_SWDX01000005.1"/>
</dbReference>
<sequence length="452" mass="51982">MKTQRNRFKLIATILSAVVLLLLTVYGYLSLRKYYAYKDTIHADAEFIVKVDADQLYYSLAKDYLSNLSYYRSKKGSSIESGLSIPAQIFIYTVKSKSTQTYFCAMPVGDTLLLRSFIKQKLGITTLKHMGQYVTGRSADGRLTIAFNGDTFAVGYSFNAENVNDVIADLLNKKNLLSDKDEKIAKLKALKSHLAYVFEEYTGVGDFKDGQLHMEGDFNFKDFAVKGKRFSHRVFDKDAIVKIWLNAKPSLNKSFRAIKVKDYEIYPDSLLKYYNGYFDVEMGKPVSQADTVITYEYNDDFEKEETITPRIVKVPGINSVVAGNATELLNYLSKANIISNSRVNKELFPLYNLYTIHNRAEMVLSTDQHAVTSKLTESTPYFFYLYADFDQLKSQRQFPLFERYIKQLKRLVVNAKPEADERLENKEDTGRNHFEIDLYFKRKDVNALGQLR</sequence>
<organism evidence="1 2">
    <name type="scientific">Pedobacter hiemivivus</name>
    <dbReference type="NCBI Taxonomy" id="2530454"/>
    <lineage>
        <taxon>Bacteria</taxon>
        <taxon>Pseudomonadati</taxon>
        <taxon>Bacteroidota</taxon>
        <taxon>Sphingobacteriia</taxon>
        <taxon>Sphingobacteriales</taxon>
        <taxon>Sphingobacteriaceae</taxon>
        <taxon>Pedobacter</taxon>
    </lineage>
</organism>
<evidence type="ECO:0000313" key="1">
    <source>
        <dbReference type="EMBL" id="TKC59957.1"/>
    </source>
</evidence>
<gene>
    <name evidence="1" type="ORF">FBD94_13590</name>
</gene>
<dbReference type="AlphaFoldDB" id="A0A4U1G7W9"/>
<protein>
    <submittedName>
        <fullName evidence="1">Uncharacterized protein</fullName>
    </submittedName>
</protein>
<dbReference type="EMBL" id="SWDX01000005">
    <property type="protein sequence ID" value="TKC59957.1"/>
    <property type="molecule type" value="Genomic_DNA"/>
</dbReference>
<proteinExistence type="predicted"/>
<name>A0A4U1G7W9_9SPHI</name>
<comment type="caution">
    <text evidence="1">The sequence shown here is derived from an EMBL/GenBank/DDBJ whole genome shotgun (WGS) entry which is preliminary data.</text>
</comment>
<accession>A0A4U1G7W9</accession>
<reference evidence="1 2" key="1">
    <citation type="submission" date="2019-04" db="EMBL/GenBank/DDBJ databases">
        <title>Pedobacter sp. RP-1-16 sp. nov., isolated from Arctic soil.</title>
        <authorList>
            <person name="Dahal R.H."/>
            <person name="Kim D.-U."/>
        </authorList>
    </citation>
    <scope>NUCLEOTIDE SEQUENCE [LARGE SCALE GENOMIC DNA]</scope>
    <source>
        <strain evidence="1 2">RP-1-16</strain>
    </source>
</reference>
<dbReference type="Proteomes" id="UP000309594">
    <property type="component" value="Unassembled WGS sequence"/>
</dbReference>